<dbReference type="RefSeq" id="WP_041504159.1">
    <property type="nucleotide sequence ID" value="NZ_JPIT01000032.1"/>
</dbReference>
<dbReference type="AlphaFoldDB" id="A0A0C3RE85"/>
<dbReference type="Pfam" id="PF03993">
    <property type="entry name" value="DUF349"/>
    <property type="match status" value="5"/>
</dbReference>
<dbReference type="EMBL" id="JPIT01000032">
    <property type="protein sequence ID" value="KIO43031.1"/>
    <property type="molecule type" value="Genomic_DNA"/>
</dbReference>
<evidence type="ECO:0000313" key="4">
    <source>
        <dbReference type="EMBL" id="KIO44746.1"/>
    </source>
</evidence>
<comment type="caution">
    <text evidence="4">The sequence shown here is derived from an EMBL/GenBank/DDBJ whole genome shotgun (WGS) entry which is preliminary data.</text>
</comment>
<proteinExistence type="predicted"/>
<evidence type="ECO:0000256" key="2">
    <source>
        <dbReference type="SAM" id="MobiDB-lite"/>
    </source>
</evidence>
<evidence type="ECO:0000256" key="1">
    <source>
        <dbReference type="SAM" id="Coils"/>
    </source>
</evidence>
<dbReference type="Proteomes" id="UP000031937">
    <property type="component" value="Unassembled WGS sequence"/>
</dbReference>
<evidence type="ECO:0000313" key="6">
    <source>
        <dbReference type="Proteomes" id="UP000031980"/>
    </source>
</evidence>
<dbReference type="InterPro" id="IPR007139">
    <property type="entry name" value="DUF349"/>
</dbReference>
<dbReference type="EMBL" id="JPIU01000038">
    <property type="protein sequence ID" value="KIO44746.1"/>
    <property type="molecule type" value="Genomic_DNA"/>
</dbReference>
<reference evidence="3 5" key="2">
    <citation type="submission" date="2014-07" db="EMBL/GenBank/DDBJ databases">
        <title>Porphyromonadaceae bacterium OUH 334697 = ATCC BAA-2682 = DSM 28341 draft genome.</title>
        <authorList>
            <person name="Sydenham T.V."/>
            <person name="Hasman H."/>
            <person name="Justesen U.S."/>
        </authorList>
    </citation>
    <scope>NUCLEOTIDE SEQUENCE [LARGE SCALE GENOMIC DNA]</scope>
    <source>
        <strain evidence="3 5">OUH 334697</strain>
    </source>
</reference>
<feature type="coiled-coil region" evidence="1">
    <location>
        <begin position="138"/>
        <end position="181"/>
    </location>
</feature>
<dbReference type="OrthoDB" id="5422202at2"/>
<gene>
    <name evidence="4" type="ORF">BA92_06860</name>
    <name evidence="3" type="ORF">IE90_12455</name>
</gene>
<dbReference type="Proteomes" id="UP000031980">
    <property type="component" value="Unassembled WGS sequence"/>
</dbReference>
<keyword evidence="6" id="KW-1185">Reference proteome</keyword>
<sequence>MEQDNLQQSEELNVNNNVSPETSNIETENEVSVQGQPAPIEKITVKEPPVWDFSSFNTEEIISHAKELITNFPVYQLKVLETLPQIFETQYEKEQEKARNEFVQAGHPVEEFNYPNDSKERFYGVYRQYREKKTAYYKKTEEEKEENLKIKLQIIEELKELVQKEESLNKTFQEFRSLQEKWRNTGMVPQANVNDLLETYHLHVENFYNYIKINKELRDLDLKKNLDSKINLCEQAEKLLEENNIGNAFKQLQQLHQQWKEIGPVPNDQKETIWDRFKEATNKINDAYHNFFESLKKEQENNLKIKEEICIKAENISMGEYNNLSSWNDATKAILELQEEWRHSGTIPQKERNKIYKRFRTACDAFFEKKRRFYQQTQEVQQKNLELKIALCEKVEAIQDSTEWRTTTDKIIAYQREWKKIGPAPKKYSNKVWNRFRTACDFFFNNKNAHLKNLDSDQQKNLEMKKALIEEVRNFTLSDNNEANIETLKNFQARWVEIGFVPIKEKDAIQAEFRNLLNSHFDQLDINEFDKNLEKFKSKVNTFDNSEDKDTKIIQEREKLVNKIKQLETDLHVWENNIGFFSKSSNSDTLIKEFSNKIEAARHKLSLMYEKLKVIDSMI</sequence>
<organism evidence="4 6">
    <name type="scientific">Sanguibacteroides justesenii</name>
    <dbReference type="NCBI Taxonomy" id="1547597"/>
    <lineage>
        <taxon>Bacteria</taxon>
        <taxon>Pseudomonadati</taxon>
        <taxon>Bacteroidota</taxon>
        <taxon>Bacteroidia</taxon>
        <taxon>Bacteroidales</taxon>
        <taxon>Porphyromonadaceae</taxon>
        <taxon>Sanguibacteroides</taxon>
    </lineage>
</organism>
<evidence type="ECO:0000313" key="3">
    <source>
        <dbReference type="EMBL" id="KIO43031.1"/>
    </source>
</evidence>
<keyword evidence="1" id="KW-0175">Coiled coil</keyword>
<protein>
    <submittedName>
        <fullName evidence="4">Uncharacterized protein</fullName>
    </submittedName>
</protein>
<feature type="region of interest" description="Disordered" evidence="2">
    <location>
        <begin position="1"/>
        <end position="35"/>
    </location>
</feature>
<name>A0A0C3RE85_9PORP</name>
<accession>A0A0C3RE85</accession>
<evidence type="ECO:0000313" key="5">
    <source>
        <dbReference type="Proteomes" id="UP000031937"/>
    </source>
</evidence>
<reference evidence="4 6" key="1">
    <citation type="submission" date="2014-07" db="EMBL/GenBank/DDBJ databases">
        <title>Porphyromonadaceae bacterium OUH 308042 = ATCC BAA-2681 = DSM 28342 draft genome.</title>
        <authorList>
            <person name="Sydenham T.V."/>
            <person name="Hasman H."/>
            <person name="Justensen U.S."/>
        </authorList>
    </citation>
    <scope>NUCLEOTIDE SEQUENCE [LARGE SCALE GENOMIC DNA]</scope>
    <source>
        <strain evidence="4 6">OUH 308042</strain>
    </source>
</reference>